<dbReference type="EMBL" id="JAPFFF010000018">
    <property type="protein sequence ID" value="KAK8860488.1"/>
    <property type="molecule type" value="Genomic_DNA"/>
</dbReference>
<accession>A0ABR2ICT8</accession>
<keyword evidence="2" id="KW-1185">Reference proteome</keyword>
<sequence length="457" mass="54902">MIFVLERFIRINYPDKYFSFEIKPTLNADTKHSGKTFNDNFEYYINDNQGLRPEHYAPCIIERQGYLPTGPNNEVYQVKLELKFSPIDQFKLPSIWSPLSKKITVKEKPSVFNTKPIDTYRSDVKLIKIYNGEIDERIQRLLNKYIDECDTHDQQSVIIVFNYDECKEEFYVYKSTNEPYDNSYDFEWFLSSRKFQKAINFSKCEYINNPKHKGQIHPYCYENVKKYLAQYGIELLTAEPKPDKYWHDLYYATFYFGSKLRIKSTKYLKKFFEKHGINDYINVKEIFEEAEIEKFGYDLESALMNEGFELINNIPEWQTFYFKVGANEFEATYDDWINHDIHNLDLVKKIVEALKNENCTIISEYIDETTPFKYIYSHKEYEVTWKKWRDGIRPHKSNRLTHDDVKQILADEGCELISTYKNLKSVIKYIYEGKTYSVRFDHWRDRHQRPHLNGKST</sequence>
<gene>
    <name evidence="1" type="ORF">M9Y10_012153</name>
</gene>
<dbReference type="Proteomes" id="UP001470230">
    <property type="component" value="Unassembled WGS sequence"/>
</dbReference>
<organism evidence="1 2">
    <name type="scientific">Tritrichomonas musculus</name>
    <dbReference type="NCBI Taxonomy" id="1915356"/>
    <lineage>
        <taxon>Eukaryota</taxon>
        <taxon>Metamonada</taxon>
        <taxon>Parabasalia</taxon>
        <taxon>Tritrichomonadida</taxon>
        <taxon>Tritrichomonadidae</taxon>
        <taxon>Tritrichomonas</taxon>
    </lineage>
</organism>
<reference evidence="1 2" key="1">
    <citation type="submission" date="2024-04" db="EMBL/GenBank/DDBJ databases">
        <title>Tritrichomonas musculus Genome.</title>
        <authorList>
            <person name="Alves-Ferreira E."/>
            <person name="Grigg M."/>
            <person name="Lorenzi H."/>
            <person name="Galac M."/>
        </authorList>
    </citation>
    <scope>NUCLEOTIDE SEQUENCE [LARGE SCALE GENOMIC DNA]</scope>
    <source>
        <strain evidence="1 2">EAF2021</strain>
    </source>
</reference>
<protein>
    <submittedName>
        <fullName evidence="1">Uncharacterized protein</fullName>
    </submittedName>
</protein>
<comment type="caution">
    <text evidence="1">The sequence shown here is derived from an EMBL/GenBank/DDBJ whole genome shotgun (WGS) entry which is preliminary data.</text>
</comment>
<name>A0ABR2ICT8_9EUKA</name>
<proteinExistence type="predicted"/>
<evidence type="ECO:0000313" key="1">
    <source>
        <dbReference type="EMBL" id="KAK8860488.1"/>
    </source>
</evidence>
<evidence type="ECO:0000313" key="2">
    <source>
        <dbReference type="Proteomes" id="UP001470230"/>
    </source>
</evidence>